<feature type="domain" description="TGS" evidence="8">
    <location>
        <begin position="406"/>
        <end position="467"/>
    </location>
</feature>
<dbReference type="InterPro" id="IPR043519">
    <property type="entry name" value="NT_sf"/>
</dbReference>
<dbReference type="Gene3D" id="1.10.3210.10">
    <property type="entry name" value="Hypothetical protein af1432"/>
    <property type="match status" value="1"/>
</dbReference>
<dbReference type="CDD" id="cd01668">
    <property type="entry name" value="TGS_RSH"/>
    <property type="match status" value="1"/>
</dbReference>
<accession>A0A2S7DI41</accession>
<dbReference type="Pfam" id="PF13291">
    <property type="entry name" value="ACT_4"/>
    <property type="match status" value="1"/>
</dbReference>
<keyword evidence="12" id="KW-1185">Reference proteome</keyword>
<dbReference type="AlphaFoldDB" id="A0A2S7DI41"/>
<evidence type="ECO:0000256" key="1">
    <source>
        <dbReference type="ARBA" id="ARBA00022801"/>
    </source>
</evidence>
<dbReference type="PROSITE" id="PS51880">
    <property type="entry name" value="TGS"/>
    <property type="match status" value="1"/>
</dbReference>
<dbReference type="InterPro" id="IPR007685">
    <property type="entry name" value="RelA_SpoT"/>
</dbReference>
<dbReference type="Gene3D" id="3.30.460.10">
    <property type="entry name" value="Beta Polymerase, domain 2"/>
    <property type="match status" value="1"/>
</dbReference>
<sequence length="723" mass="80834">MNPGPTAQASAAMSPSSDPAIPDYVLHFERAASYLPKEQLPILRRAWEVGATAHAGQTRKSGEPYITHPVAVAGVLAELGLDMESLIAAILHDTIEDTPLTREELASEFGEAVAELVDGVTKLDKLKFRDRQEAAAESFRKMLLAMSRDLRVIMIKLADRLHNMRTLGAQSTEARGRIARETLEIYAPIAQRLGMSLIKSELQNLGFRALYPWRHAIIEKHIRSQPVVRRESMAQVEVQLSQRLAKEGLEHRLVSRIKTPWSIYSKMHDENKSFDQVMDVFGFRLVVRTVADCYHALGAVHATFKPLDGRFRDFIAIPKANGYQSLHTVLFGPYGSPIEVQIRTEEMDLIAERGVAAHWTYKVGSAAPNSAQSRAHDWIVELIDSQRAAGSSLEFLDNVKVDLFPDEVYLFTPKGKILALPRNSTALDFAYAVHTDVGNRAVASRVDKKLVPLRTKLVSGQAVEIITARSATPKPQWLEFVVSSKARTAIRHQLKQLEHEDAVQLGHRMLDRALEAMDSSLERLPKGRLDAFLTEHRYPRLEALLADVALGNWMPTQAAQALMAYAELRGGGHSKHSHEKILIDGSERGVISFANCCQPIPGDEIMGYHTAGKGIVVHRLDCPNLAELRKSPERWVPIDWDSNVSGDYDTALIVEVENRTGVLAQLAAAIAQSQSNIERVDYLDRDFNAAVLRFNIQVRDRRHLAEVMRRLRRLHVVQSVGRQ</sequence>
<organism evidence="10 11">
    <name type="scientific">Xanthomonas melonis</name>
    <dbReference type="NCBI Taxonomy" id="56456"/>
    <lineage>
        <taxon>Bacteria</taxon>
        <taxon>Pseudomonadati</taxon>
        <taxon>Pseudomonadota</taxon>
        <taxon>Gammaproteobacteria</taxon>
        <taxon>Lysobacterales</taxon>
        <taxon>Lysobacteraceae</taxon>
        <taxon>Xanthomonas</taxon>
    </lineage>
</organism>
<dbReference type="Pfam" id="PF02824">
    <property type="entry name" value="TGS"/>
    <property type="match status" value="1"/>
</dbReference>
<keyword evidence="10" id="KW-0808">Transferase</keyword>
<dbReference type="PANTHER" id="PTHR21262:SF36">
    <property type="entry name" value="BIFUNCTIONAL (P)PPGPP SYNTHASE_HYDROLASE SPOT"/>
    <property type="match status" value="1"/>
</dbReference>
<dbReference type="EMBL" id="MDEH01000003">
    <property type="protein sequence ID" value="PPU73492.1"/>
    <property type="molecule type" value="Genomic_DNA"/>
</dbReference>
<dbReference type="FunFam" id="3.30.460.10:FF:000001">
    <property type="entry name" value="GTP pyrophosphokinase RelA"/>
    <property type="match status" value="1"/>
</dbReference>
<dbReference type="InterPro" id="IPR045600">
    <property type="entry name" value="RelA/SpoT_AH_RIS"/>
</dbReference>
<dbReference type="GO" id="GO:0015949">
    <property type="term" value="P:nucleobase-containing small molecule interconversion"/>
    <property type="evidence" value="ECO:0007669"/>
    <property type="project" value="UniProtKB-ARBA"/>
</dbReference>
<dbReference type="Pfam" id="PF19296">
    <property type="entry name" value="RelA_AH_RIS"/>
    <property type="match status" value="1"/>
</dbReference>
<dbReference type="GO" id="GO:0016301">
    <property type="term" value="F:kinase activity"/>
    <property type="evidence" value="ECO:0007669"/>
    <property type="project" value="UniProtKB-KW"/>
</dbReference>
<dbReference type="GO" id="GO:0008893">
    <property type="term" value="F:guanosine-3',5'-bis(diphosphate) 3'-diphosphatase activity"/>
    <property type="evidence" value="ECO:0007669"/>
    <property type="project" value="UniProtKB-EC"/>
</dbReference>
<dbReference type="CDD" id="cd05399">
    <property type="entry name" value="NT_Rel-Spo_like"/>
    <property type="match status" value="1"/>
</dbReference>
<dbReference type="EC" id="3.1.7.2" evidence="3"/>
<evidence type="ECO:0000313" key="12">
    <source>
        <dbReference type="Proteomes" id="UP001430396"/>
    </source>
</evidence>
<dbReference type="InterPro" id="IPR045865">
    <property type="entry name" value="ACT-like_dom_sf"/>
</dbReference>
<comment type="caution">
    <text evidence="10">The sequence shown here is derived from an EMBL/GenBank/DDBJ whole genome shotgun (WGS) entry which is preliminary data.</text>
</comment>
<dbReference type="SMART" id="SM00954">
    <property type="entry name" value="RelA_SpoT"/>
    <property type="match status" value="1"/>
</dbReference>
<reference evidence="9" key="2">
    <citation type="submission" date="2021-02" db="EMBL/GenBank/DDBJ databases">
        <title>Copper resistance gene diversity in local Xanthomonas species at agrochemical polluted sites in Trinidad, Trinidad and Tobago.</title>
        <authorList>
            <person name="Ramnarine S.D.B.J."/>
            <person name="Ramsubhag A."/>
            <person name="Jayaraman J."/>
        </authorList>
    </citation>
    <scope>NUCLEOTIDE SEQUENCE</scope>
    <source>
        <strain evidence="9">CaNP6A</strain>
    </source>
</reference>
<dbReference type="PROSITE" id="PS51671">
    <property type="entry name" value="ACT"/>
    <property type="match status" value="1"/>
</dbReference>
<dbReference type="InterPro" id="IPR033655">
    <property type="entry name" value="TGS_RelA/SpoT"/>
</dbReference>
<evidence type="ECO:0000256" key="3">
    <source>
        <dbReference type="ARBA" id="ARBA00024387"/>
    </source>
</evidence>
<dbReference type="FunFam" id="1.10.3210.10:FF:000001">
    <property type="entry name" value="GTP pyrophosphokinase RelA"/>
    <property type="match status" value="1"/>
</dbReference>
<reference evidence="10 11" key="1">
    <citation type="submission" date="2016-08" db="EMBL/GenBank/DDBJ databases">
        <authorList>
            <person name="Seilhamer J.J."/>
        </authorList>
    </citation>
    <scope>NUCLEOTIDE SEQUENCE [LARGE SCALE GENOMIC DNA]</scope>
    <source>
        <strain evidence="10 11">CFBP4644</strain>
    </source>
</reference>
<dbReference type="GO" id="GO:0008728">
    <property type="term" value="F:GTP diphosphokinase activity"/>
    <property type="evidence" value="ECO:0007669"/>
    <property type="project" value="TreeGrafter"/>
</dbReference>
<dbReference type="Pfam" id="PF04607">
    <property type="entry name" value="RelA_SpoT"/>
    <property type="match status" value="1"/>
</dbReference>
<dbReference type="InterPro" id="IPR004811">
    <property type="entry name" value="RelA/Spo_fam"/>
</dbReference>
<name>A0A2S7DI41_9XANT</name>
<dbReference type="UniPathway" id="UPA00908">
    <property type="reaction ID" value="UER00886"/>
</dbReference>
<dbReference type="InterPro" id="IPR006674">
    <property type="entry name" value="HD_domain"/>
</dbReference>
<dbReference type="SMART" id="SM00471">
    <property type="entry name" value="HDc"/>
    <property type="match status" value="1"/>
</dbReference>
<evidence type="ECO:0000256" key="2">
    <source>
        <dbReference type="ARBA" id="ARBA00024329"/>
    </source>
</evidence>
<dbReference type="CDD" id="cd04876">
    <property type="entry name" value="ACT_RelA-SpoT"/>
    <property type="match status" value="1"/>
</dbReference>
<dbReference type="InterPro" id="IPR003607">
    <property type="entry name" value="HD/PDEase_dom"/>
</dbReference>
<dbReference type="FunFam" id="3.10.20.30:FF:000002">
    <property type="entry name" value="GTP pyrophosphokinase (RelA/SpoT)"/>
    <property type="match status" value="1"/>
</dbReference>
<dbReference type="Proteomes" id="UP000239865">
    <property type="component" value="Unassembled WGS sequence"/>
</dbReference>
<dbReference type="SUPFAM" id="SSF81271">
    <property type="entry name" value="TGS-like"/>
    <property type="match status" value="1"/>
</dbReference>
<dbReference type="OrthoDB" id="9805041at2"/>
<comment type="similarity">
    <text evidence="5">Belongs to the relA/spoT family.</text>
</comment>
<dbReference type="SUPFAM" id="SSF81301">
    <property type="entry name" value="Nucleotidyltransferase"/>
    <property type="match status" value="1"/>
</dbReference>
<dbReference type="GO" id="GO:0015970">
    <property type="term" value="P:guanosine tetraphosphate biosynthetic process"/>
    <property type="evidence" value="ECO:0007669"/>
    <property type="project" value="UniProtKB-UniPathway"/>
</dbReference>
<dbReference type="Proteomes" id="UP001430396">
    <property type="component" value="Unassembled WGS sequence"/>
</dbReference>
<dbReference type="CDD" id="cd00077">
    <property type="entry name" value="HDc"/>
    <property type="match status" value="1"/>
</dbReference>
<dbReference type="Gene3D" id="3.10.20.30">
    <property type="match status" value="1"/>
</dbReference>
<dbReference type="GO" id="GO:0005886">
    <property type="term" value="C:plasma membrane"/>
    <property type="evidence" value="ECO:0007669"/>
    <property type="project" value="TreeGrafter"/>
</dbReference>
<dbReference type="NCBIfam" id="TIGR00691">
    <property type="entry name" value="spoT_relA"/>
    <property type="match status" value="1"/>
</dbReference>
<comment type="catalytic activity">
    <reaction evidence="4">
        <text>guanosine 3',5'-bis(diphosphate) + H2O = GDP + diphosphate + H(+)</text>
        <dbReference type="Rhea" id="RHEA:14253"/>
        <dbReference type="ChEBI" id="CHEBI:15377"/>
        <dbReference type="ChEBI" id="CHEBI:15378"/>
        <dbReference type="ChEBI" id="CHEBI:33019"/>
        <dbReference type="ChEBI" id="CHEBI:58189"/>
        <dbReference type="ChEBI" id="CHEBI:77828"/>
        <dbReference type="EC" id="3.1.7.2"/>
    </reaction>
</comment>
<dbReference type="SUPFAM" id="SSF55021">
    <property type="entry name" value="ACT-like"/>
    <property type="match status" value="1"/>
</dbReference>
<evidence type="ECO:0000259" key="6">
    <source>
        <dbReference type="PROSITE" id="PS51671"/>
    </source>
</evidence>
<evidence type="ECO:0000256" key="4">
    <source>
        <dbReference type="ARBA" id="ARBA00047968"/>
    </source>
</evidence>
<dbReference type="Pfam" id="PF13328">
    <property type="entry name" value="HD_4"/>
    <property type="match status" value="1"/>
</dbReference>
<dbReference type="PANTHER" id="PTHR21262">
    <property type="entry name" value="GUANOSINE-3',5'-BIS DIPHOSPHATE 3'-PYROPHOSPHOHYDROLASE"/>
    <property type="match status" value="1"/>
</dbReference>
<evidence type="ECO:0000313" key="11">
    <source>
        <dbReference type="Proteomes" id="UP000239865"/>
    </source>
</evidence>
<dbReference type="RefSeq" id="WP_104586742.1">
    <property type="nucleotide sequence ID" value="NZ_JAFFQH010000182.1"/>
</dbReference>
<feature type="domain" description="HD" evidence="7">
    <location>
        <begin position="65"/>
        <end position="164"/>
    </location>
</feature>
<comment type="pathway">
    <text evidence="2">Purine metabolism; ppGpp biosynthesis; ppGpp from GDP: step 1/1.</text>
</comment>
<evidence type="ECO:0000256" key="5">
    <source>
        <dbReference type="RuleBase" id="RU003847"/>
    </source>
</evidence>
<dbReference type="InterPro" id="IPR012675">
    <property type="entry name" value="Beta-grasp_dom_sf"/>
</dbReference>
<evidence type="ECO:0000313" key="10">
    <source>
        <dbReference type="EMBL" id="PPU73492.1"/>
    </source>
</evidence>
<protein>
    <recommendedName>
        <fullName evidence="3">guanosine-3',5'-bis(diphosphate) 3'-diphosphatase</fullName>
        <ecNumber evidence="3">3.1.7.2</ecNumber>
    </recommendedName>
</protein>
<evidence type="ECO:0000259" key="7">
    <source>
        <dbReference type="PROSITE" id="PS51831"/>
    </source>
</evidence>
<gene>
    <name evidence="9" type="ORF">JWH11_17845</name>
    <name evidence="10" type="ORF">XmelCFBP4644_08250</name>
</gene>
<proteinExistence type="inferred from homology"/>
<evidence type="ECO:0000313" key="9">
    <source>
        <dbReference type="EMBL" id="MCD0268258.1"/>
    </source>
</evidence>
<comment type="function">
    <text evidence="5">In eubacteria ppGpp (guanosine 3'-diphosphate 5'-diphosphate) is a mediator of the stringent response that coordinates a variety of cellular activities in response to changes in nutritional abundance.</text>
</comment>
<dbReference type="InterPro" id="IPR002912">
    <property type="entry name" value="ACT_dom"/>
</dbReference>
<dbReference type="InterPro" id="IPR004095">
    <property type="entry name" value="TGS"/>
</dbReference>
<evidence type="ECO:0000259" key="8">
    <source>
        <dbReference type="PROSITE" id="PS51880"/>
    </source>
</evidence>
<dbReference type="InterPro" id="IPR012676">
    <property type="entry name" value="TGS-like"/>
</dbReference>
<dbReference type="EMBL" id="JAFFQI010000199">
    <property type="protein sequence ID" value="MCD0268258.1"/>
    <property type="molecule type" value="Genomic_DNA"/>
</dbReference>
<feature type="domain" description="ACT" evidence="6">
    <location>
        <begin position="651"/>
        <end position="723"/>
    </location>
</feature>
<keyword evidence="10" id="KW-0418">Kinase</keyword>
<dbReference type="Gene3D" id="3.30.70.260">
    <property type="match status" value="1"/>
</dbReference>
<dbReference type="PROSITE" id="PS51831">
    <property type="entry name" value="HD"/>
    <property type="match status" value="1"/>
</dbReference>
<dbReference type="SUPFAM" id="SSF109604">
    <property type="entry name" value="HD-domain/PDEase-like"/>
    <property type="match status" value="1"/>
</dbReference>
<keyword evidence="1" id="KW-0378">Hydrolase</keyword>
<dbReference type="GO" id="GO:0042594">
    <property type="term" value="P:response to starvation"/>
    <property type="evidence" value="ECO:0007669"/>
    <property type="project" value="TreeGrafter"/>
</dbReference>